<proteinExistence type="predicted"/>
<reference evidence="3" key="1">
    <citation type="submission" date="2016-04" db="EMBL/GenBank/DDBJ databases">
        <authorList>
            <person name="Zhang B."/>
        </authorList>
    </citation>
    <scope>NUCLEOTIDE SEQUENCE [LARGE SCALE GENOMIC DNA]</scope>
    <source>
        <strain evidence="3">S10</strain>
    </source>
</reference>
<gene>
    <name evidence="2" type="ORF">A4E84_03825</name>
</gene>
<accession>A0A143BUB0</accession>
<evidence type="ECO:0000313" key="2">
    <source>
        <dbReference type="EMBL" id="AMW08714.1"/>
    </source>
</evidence>
<feature type="region of interest" description="Disordered" evidence="1">
    <location>
        <begin position="1"/>
        <end position="31"/>
    </location>
</feature>
<protein>
    <submittedName>
        <fullName evidence="2">Uncharacterized protein</fullName>
    </submittedName>
</protein>
<keyword evidence="3" id="KW-1185">Reference proteome</keyword>
<organism evidence="2 3">
    <name type="scientific">Streptomyces qaidamensis</name>
    <dbReference type="NCBI Taxonomy" id="1783515"/>
    <lineage>
        <taxon>Bacteria</taxon>
        <taxon>Bacillati</taxon>
        <taxon>Actinomycetota</taxon>
        <taxon>Actinomycetes</taxon>
        <taxon>Kitasatosporales</taxon>
        <taxon>Streptomycetaceae</taxon>
        <taxon>Streptomyces</taxon>
        <taxon>Streptomyces aurantiacus group</taxon>
    </lineage>
</organism>
<evidence type="ECO:0000313" key="3">
    <source>
        <dbReference type="Proteomes" id="UP000076096"/>
    </source>
</evidence>
<dbReference type="KEGG" id="stsi:A4E84_03825"/>
<sequence>MGGAQQCEPVRRLPRLGGAALPERGRRGGAVQHLAEPGELSAGVELLDAGRHLGLLRRLDLDVRDDHDGAQRGDEVQDADSFDLVGVLAQLGAGGVAGDRLADVRGDGEDDQGAVQGVDLRLAGDVLPAASRRSRRRLYGRGGGRAPTASGDGRALRDLPEQQLRLELGGHSLFEVLDAERIDEEALKVVQSIEDELRERAVAAYEDLLRGH</sequence>
<dbReference type="AlphaFoldDB" id="A0A143BUB0"/>
<dbReference type="EMBL" id="CP015098">
    <property type="protein sequence ID" value="AMW08714.1"/>
    <property type="molecule type" value="Genomic_DNA"/>
</dbReference>
<name>A0A143BUB0_9ACTN</name>
<evidence type="ECO:0000256" key="1">
    <source>
        <dbReference type="SAM" id="MobiDB-lite"/>
    </source>
</evidence>
<dbReference type="Proteomes" id="UP000076096">
    <property type="component" value="Chromosome"/>
</dbReference>